<sequence length="330" mass="36177">MTFGKRIGGWLRRLTGIKAELFLSVSEIQQGRAGAGKVGQGLDSNVVMAPIQFIQRTFTQSVPVVEEKADGRKWTPLDEHPVERLLADPNPFYDGDTLAKAFLLSWFIDGNAYLLKTRNTLRGIAELWYIPHWLIGPEWGRDGRGPFITHYDYNPDGRGKKPVPVADVVHLRVGLDPRNPRKGLSPIKAALREVLTDEEASAFSAYLLGNMGVPGGIIAPKSTDVAMSADEIKEMKEYMSTGFTGKKRGNWLVLGSPTEVSQFGFDPNRLMLGPLRDISEERICAMLGVPAAVVGFGAGLQSTKVGATMRELVKLAKVNCIEPTQTTIGR</sequence>
<name>A0A0F9ESP8_9ZZZZ</name>
<dbReference type="AlphaFoldDB" id="A0A0F9ESP8"/>
<gene>
    <name evidence="1" type="ORF">LCGC14_2330450</name>
</gene>
<dbReference type="EMBL" id="LAZR01033484">
    <property type="protein sequence ID" value="KKL47945.1"/>
    <property type="molecule type" value="Genomic_DNA"/>
</dbReference>
<accession>A0A0F9ESP8</accession>
<evidence type="ECO:0000313" key="1">
    <source>
        <dbReference type="EMBL" id="KKL47945.1"/>
    </source>
</evidence>
<protein>
    <recommendedName>
        <fullName evidence="2">Phage portal protein</fullName>
    </recommendedName>
</protein>
<organism evidence="1">
    <name type="scientific">marine sediment metagenome</name>
    <dbReference type="NCBI Taxonomy" id="412755"/>
    <lineage>
        <taxon>unclassified sequences</taxon>
        <taxon>metagenomes</taxon>
        <taxon>ecological metagenomes</taxon>
    </lineage>
</organism>
<evidence type="ECO:0008006" key="2">
    <source>
        <dbReference type="Google" id="ProtNLM"/>
    </source>
</evidence>
<reference evidence="1" key="1">
    <citation type="journal article" date="2015" name="Nature">
        <title>Complex archaea that bridge the gap between prokaryotes and eukaryotes.</title>
        <authorList>
            <person name="Spang A."/>
            <person name="Saw J.H."/>
            <person name="Jorgensen S.L."/>
            <person name="Zaremba-Niedzwiedzka K."/>
            <person name="Martijn J."/>
            <person name="Lind A.E."/>
            <person name="van Eijk R."/>
            <person name="Schleper C."/>
            <person name="Guy L."/>
            <person name="Ettema T.J."/>
        </authorList>
    </citation>
    <scope>NUCLEOTIDE SEQUENCE</scope>
</reference>
<dbReference type="Pfam" id="PF04860">
    <property type="entry name" value="Phage_portal"/>
    <property type="match status" value="1"/>
</dbReference>
<feature type="non-terminal residue" evidence="1">
    <location>
        <position position="330"/>
    </location>
</feature>
<proteinExistence type="predicted"/>
<comment type="caution">
    <text evidence="1">The sequence shown here is derived from an EMBL/GenBank/DDBJ whole genome shotgun (WGS) entry which is preliminary data.</text>
</comment>
<dbReference type="InterPro" id="IPR006944">
    <property type="entry name" value="Phage/GTA_portal"/>
</dbReference>